<organism evidence="2 3">
    <name type="scientific">Microbacterium phage Raccoon</name>
    <dbReference type="NCBI Taxonomy" id="2079590"/>
    <lineage>
        <taxon>Viruses</taxon>
        <taxon>Duplodnaviria</taxon>
        <taxon>Heunggongvirae</taxon>
        <taxon>Uroviricota</taxon>
        <taxon>Caudoviricetes</taxon>
        <taxon>Ilzatvirus</taxon>
        <taxon>Ilzatvirus hamlet</taxon>
    </lineage>
</organism>
<reference evidence="3" key="1">
    <citation type="submission" date="2018-01" db="EMBL/GenBank/DDBJ databases">
        <authorList>
            <person name="Gaut B.S."/>
            <person name="Morton B.R."/>
            <person name="Clegg M.T."/>
            <person name="Duvall M.R."/>
        </authorList>
    </citation>
    <scope>NUCLEOTIDE SEQUENCE [LARGE SCALE GENOMIC DNA]</scope>
</reference>
<protein>
    <submittedName>
        <fullName evidence="2">Uncharacterized protein</fullName>
    </submittedName>
</protein>
<evidence type="ECO:0000256" key="1">
    <source>
        <dbReference type="SAM" id="MobiDB-lite"/>
    </source>
</evidence>
<evidence type="ECO:0000313" key="3">
    <source>
        <dbReference type="Proteomes" id="UP000241375"/>
    </source>
</evidence>
<name>A0A2L0HNI6_9CAUD</name>
<gene>
    <name evidence="2" type="primary">60</name>
    <name evidence="2" type="ORF">PBI_RACCOON_60</name>
</gene>
<dbReference type="Proteomes" id="UP000241375">
    <property type="component" value="Segment"/>
</dbReference>
<accession>A0A2L0HNI6</accession>
<evidence type="ECO:0000313" key="2">
    <source>
        <dbReference type="EMBL" id="AUX83273.1"/>
    </source>
</evidence>
<proteinExistence type="predicted"/>
<feature type="region of interest" description="Disordered" evidence="1">
    <location>
        <begin position="101"/>
        <end position="122"/>
    </location>
</feature>
<sequence>MLLLAAVEIIDMVLDMDTPEIYQRTHDRVTQTVHHARTDEYHKLQNMRKHEGKNASTDLQIELSIHCLMELDAAVAALEIDDWRGLKKHLLAATVSTVPPKRAKASVATKKKSTTGLRKRRA</sequence>
<dbReference type="EMBL" id="MG839025">
    <property type="protein sequence ID" value="AUX83273.1"/>
    <property type="molecule type" value="Genomic_DNA"/>
</dbReference>